<reference evidence="5 6" key="1">
    <citation type="journal article" date="2024" name="G3 (Bethesda)">
        <title>Genome assembly of Hibiscus sabdariffa L. provides insights into metabolisms of medicinal natural products.</title>
        <authorList>
            <person name="Kim T."/>
        </authorList>
    </citation>
    <scope>NUCLEOTIDE SEQUENCE [LARGE SCALE GENOMIC DNA]</scope>
    <source>
        <strain evidence="5">TK-2024</strain>
        <tissue evidence="5">Old leaves</tissue>
    </source>
</reference>
<dbReference type="Proteomes" id="UP001472677">
    <property type="component" value="Unassembled WGS sequence"/>
</dbReference>
<protein>
    <submittedName>
        <fullName evidence="5">Uncharacterized protein</fullName>
    </submittedName>
</protein>
<dbReference type="InterPro" id="IPR015943">
    <property type="entry name" value="WD40/YVTN_repeat-like_dom_sf"/>
</dbReference>
<dbReference type="PANTHER" id="PTHR19918:SF1">
    <property type="entry name" value="FIZZY-RELATED PROTEIN HOMOLOG"/>
    <property type="match status" value="1"/>
</dbReference>
<organism evidence="5 6">
    <name type="scientific">Hibiscus sabdariffa</name>
    <name type="common">roselle</name>
    <dbReference type="NCBI Taxonomy" id="183260"/>
    <lineage>
        <taxon>Eukaryota</taxon>
        <taxon>Viridiplantae</taxon>
        <taxon>Streptophyta</taxon>
        <taxon>Embryophyta</taxon>
        <taxon>Tracheophyta</taxon>
        <taxon>Spermatophyta</taxon>
        <taxon>Magnoliopsida</taxon>
        <taxon>eudicotyledons</taxon>
        <taxon>Gunneridae</taxon>
        <taxon>Pentapetalae</taxon>
        <taxon>rosids</taxon>
        <taxon>malvids</taxon>
        <taxon>Malvales</taxon>
        <taxon>Malvaceae</taxon>
        <taxon>Malvoideae</taxon>
        <taxon>Hibiscus</taxon>
    </lineage>
</organism>
<dbReference type="SUPFAM" id="SSF50978">
    <property type="entry name" value="WD40 repeat-like"/>
    <property type="match status" value="1"/>
</dbReference>
<keyword evidence="3" id="KW-0131">Cell cycle</keyword>
<keyword evidence="2" id="KW-0677">Repeat</keyword>
<gene>
    <name evidence="5" type="ORF">V6N12_023907</name>
</gene>
<sequence length="289" mass="32367">MVFQSSMDDTTFNRQHDQSTPISTRTTQIDRMINSDCYNSRPSHAIYSDRFISSRTDSNFTLFGISNSPALPEDGSFAYKSLLREALLGSGKKDSSGLSAGRNIFRYKTETKQPLHSLQPFGFDDELVHVIKAPMKILGSPYEILDVPGFEDDFYSNLVDWSTNNVLVVGFGSCVYLWNAYRRDVTRLCDLGIYDKICSIGWDQCETQLAVGTNHAKVQKIVTGAGDETLLFWKVFPYSKSQNDGRNDDVSEAKGDGAQENRLTQVKVIRHDPKINNEGPKDSGSKDDT</sequence>
<keyword evidence="1" id="KW-0853">WD repeat</keyword>
<keyword evidence="6" id="KW-1185">Reference proteome</keyword>
<evidence type="ECO:0000256" key="4">
    <source>
        <dbReference type="SAM" id="MobiDB-lite"/>
    </source>
</evidence>
<evidence type="ECO:0000256" key="2">
    <source>
        <dbReference type="ARBA" id="ARBA00022737"/>
    </source>
</evidence>
<dbReference type="InterPro" id="IPR033010">
    <property type="entry name" value="Cdc20/Fizzy"/>
</dbReference>
<dbReference type="Gene3D" id="2.130.10.10">
    <property type="entry name" value="YVTN repeat-like/Quinoprotein amine dehydrogenase"/>
    <property type="match status" value="1"/>
</dbReference>
<dbReference type="EMBL" id="JBBPBM010000004">
    <property type="protein sequence ID" value="KAK8589513.1"/>
    <property type="molecule type" value="Genomic_DNA"/>
</dbReference>
<feature type="compositionally biased region" description="Basic and acidic residues" evidence="4">
    <location>
        <begin position="243"/>
        <end position="259"/>
    </location>
</feature>
<dbReference type="PANTHER" id="PTHR19918">
    <property type="entry name" value="CELL DIVISION CYCLE 20 CDC20 FIZZY -RELATED"/>
    <property type="match status" value="1"/>
</dbReference>
<evidence type="ECO:0000256" key="3">
    <source>
        <dbReference type="ARBA" id="ARBA00023306"/>
    </source>
</evidence>
<name>A0ABR2FZX7_9ROSI</name>
<evidence type="ECO:0000256" key="1">
    <source>
        <dbReference type="ARBA" id="ARBA00022574"/>
    </source>
</evidence>
<evidence type="ECO:0000313" key="6">
    <source>
        <dbReference type="Proteomes" id="UP001472677"/>
    </source>
</evidence>
<feature type="region of interest" description="Disordered" evidence="4">
    <location>
        <begin position="243"/>
        <end position="289"/>
    </location>
</feature>
<accession>A0ABR2FZX7</accession>
<feature type="compositionally biased region" description="Basic and acidic residues" evidence="4">
    <location>
        <begin position="269"/>
        <end position="289"/>
    </location>
</feature>
<feature type="region of interest" description="Disordered" evidence="4">
    <location>
        <begin position="1"/>
        <end position="23"/>
    </location>
</feature>
<comment type="caution">
    <text evidence="5">The sequence shown here is derived from an EMBL/GenBank/DDBJ whole genome shotgun (WGS) entry which is preliminary data.</text>
</comment>
<proteinExistence type="predicted"/>
<dbReference type="InterPro" id="IPR036322">
    <property type="entry name" value="WD40_repeat_dom_sf"/>
</dbReference>
<evidence type="ECO:0000313" key="5">
    <source>
        <dbReference type="EMBL" id="KAK8589513.1"/>
    </source>
</evidence>